<comment type="cofactor">
    <cofactor evidence="1">
        <name>(R)-lipoate</name>
        <dbReference type="ChEBI" id="CHEBI:83088"/>
    </cofactor>
</comment>
<feature type="region of interest" description="Disordered" evidence="5">
    <location>
        <begin position="30"/>
        <end position="68"/>
    </location>
</feature>
<evidence type="ECO:0000256" key="3">
    <source>
        <dbReference type="ARBA" id="ARBA00022679"/>
    </source>
</evidence>
<dbReference type="PANTHER" id="PTHR43178:SF2">
    <property type="entry name" value="DIHYDROLIPOYLLYSINE-RESIDUE ACETYLTRANSFERASE COMPONENT OF PYRUVATE DEHYDROGENASE COMPLEX"/>
    <property type="match status" value="1"/>
</dbReference>
<evidence type="ECO:0000256" key="1">
    <source>
        <dbReference type="ARBA" id="ARBA00001938"/>
    </source>
</evidence>
<protein>
    <submittedName>
        <fullName evidence="7">Dihydrolipoyllysine-residue acetyltransferase component of pyruvate dehydrogenase complex</fullName>
        <ecNumber evidence="7">2.3.1.12</ecNumber>
    </submittedName>
</protein>
<dbReference type="GO" id="GO:0005737">
    <property type="term" value="C:cytoplasm"/>
    <property type="evidence" value="ECO:0007669"/>
    <property type="project" value="TreeGrafter"/>
</dbReference>
<dbReference type="Pfam" id="PF02817">
    <property type="entry name" value="E3_binding"/>
    <property type="match status" value="1"/>
</dbReference>
<dbReference type="EC" id="2.3.1.12" evidence="7"/>
<evidence type="ECO:0000256" key="5">
    <source>
        <dbReference type="SAM" id="MobiDB-lite"/>
    </source>
</evidence>
<dbReference type="GO" id="GO:0004742">
    <property type="term" value="F:dihydrolipoyllysine-residue acetyltransferase activity"/>
    <property type="evidence" value="ECO:0007669"/>
    <property type="project" value="UniProtKB-EC"/>
</dbReference>
<dbReference type="Gene3D" id="4.10.320.10">
    <property type="entry name" value="E3-binding domain"/>
    <property type="match status" value="1"/>
</dbReference>
<feature type="domain" description="Peripheral subunit-binding (PSBD)" evidence="6">
    <location>
        <begin position="76"/>
        <end position="113"/>
    </location>
</feature>
<sequence>MKEILVKSGDKVSTGSLIMKFEVAGAAPAPAAAQAASAPAPAPQAAAPAKADAAPAGQNQSGLSQEQVVASAGYAHATPVIRRLAREFGVNLDKVKGTGRKGRIVKEDIQAYVKTAVQVFEKQAEQQRQQQVRQTVQA</sequence>
<organism evidence="7 8">
    <name type="scientific">Mannheimia haemolytica</name>
    <name type="common">Pasteurella haemolytica</name>
    <dbReference type="NCBI Taxonomy" id="75985"/>
    <lineage>
        <taxon>Bacteria</taxon>
        <taxon>Pseudomonadati</taxon>
        <taxon>Pseudomonadota</taxon>
        <taxon>Gammaproteobacteria</taxon>
        <taxon>Pasteurellales</taxon>
        <taxon>Pasteurellaceae</taxon>
        <taxon>Mannheimia</taxon>
    </lineage>
</organism>
<keyword evidence="3 7" id="KW-0808">Transferase</keyword>
<evidence type="ECO:0000313" key="8">
    <source>
        <dbReference type="Proteomes" id="UP000254802"/>
    </source>
</evidence>
<feature type="compositionally biased region" description="Low complexity" evidence="5">
    <location>
        <begin position="30"/>
        <end position="56"/>
    </location>
</feature>
<evidence type="ECO:0000256" key="2">
    <source>
        <dbReference type="ARBA" id="ARBA00007317"/>
    </source>
</evidence>
<dbReference type="EMBL" id="UGPN01000002">
    <property type="protein sequence ID" value="STY64059.1"/>
    <property type="molecule type" value="Genomic_DNA"/>
</dbReference>
<dbReference type="SUPFAM" id="SSF47005">
    <property type="entry name" value="Peripheral subunit-binding domain of 2-oxo acid dehydrogenase complex"/>
    <property type="match status" value="1"/>
</dbReference>
<feature type="compositionally biased region" description="Polar residues" evidence="5">
    <location>
        <begin position="57"/>
        <end position="68"/>
    </location>
</feature>
<accession>A0A378N947</accession>
<dbReference type="InterPro" id="IPR004167">
    <property type="entry name" value="PSBD"/>
</dbReference>
<dbReference type="GO" id="GO:0006086">
    <property type="term" value="P:pyruvate decarboxylation to acetyl-CoA"/>
    <property type="evidence" value="ECO:0007669"/>
    <property type="project" value="TreeGrafter"/>
</dbReference>
<dbReference type="GO" id="GO:0031405">
    <property type="term" value="F:lipoic acid binding"/>
    <property type="evidence" value="ECO:0007669"/>
    <property type="project" value="TreeGrafter"/>
</dbReference>
<evidence type="ECO:0000256" key="4">
    <source>
        <dbReference type="ARBA" id="ARBA00023315"/>
    </source>
</evidence>
<dbReference type="InterPro" id="IPR036625">
    <property type="entry name" value="E3-bd_dom_sf"/>
</dbReference>
<comment type="similarity">
    <text evidence="2">Belongs to the 2-oxoacid dehydrogenase family.</text>
</comment>
<dbReference type="Gene3D" id="6.20.100.10">
    <property type="match status" value="1"/>
</dbReference>
<dbReference type="Proteomes" id="UP000254802">
    <property type="component" value="Unassembled WGS sequence"/>
</dbReference>
<dbReference type="InterPro" id="IPR050743">
    <property type="entry name" value="2-oxoacid_DH_E2_comp"/>
</dbReference>
<dbReference type="PROSITE" id="PS51826">
    <property type="entry name" value="PSBD"/>
    <property type="match status" value="1"/>
</dbReference>
<reference evidence="7 8" key="1">
    <citation type="submission" date="2018-06" db="EMBL/GenBank/DDBJ databases">
        <authorList>
            <consortium name="Pathogen Informatics"/>
            <person name="Doyle S."/>
        </authorList>
    </citation>
    <scope>NUCLEOTIDE SEQUENCE [LARGE SCALE GENOMIC DNA]</scope>
    <source>
        <strain evidence="7 8">NCTC10638</strain>
    </source>
</reference>
<proteinExistence type="inferred from homology"/>
<dbReference type="FunFam" id="4.10.320.10:FF:000003">
    <property type="entry name" value="Acetyltransferase component of pyruvate dehydrogenase complex"/>
    <property type="match status" value="1"/>
</dbReference>
<keyword evidence="7" id="KW-0670">Pyruvate</keyword>
<keyword evidence="4 7" id="KW-0012">Acyltransferase</keyword>
<dbReference type="AlphaFoldDB" id="A0A378N947"/>
<evidence type="ECO:0000313" key="7">
    <source>
        <dbReference type="EMBL" id="STY64059.1"/>
    </source>
</evidence>
<evidence type="ECO:0000259" key="6">
    <source>
        <dbReference type="PROSITE" id="PS51826"/>
    </source>
</evidence>
<dbReference type="PANTHER" id="PTHR43178">
    <property type="entry name" value="DIHYDROLIPOAMIDE ACETYLTRANSFERASE COMPONENT OF PYRUVATE DEHYDROGENASE COMPLEX"/>
    <property type="match status" value="1"/>
</dbReference>
<gene>
    <name evidence="7" type="primary">aceF_3</name>
    <name evidence="7" type="ORF">NCTC10638_03234</name>
</gene>
<name>A0A378N947_MANHA</name>